<keyword evidence="2" id="KW-0479">Metal-binding</keyword>
<proteinExistence type="predicted"/>
<dbReference type="InterPro" id="IPR050377">
    <property type="entry name" value="Radical_SAM_PqqE_MftC-like"/>
</dbReference>
<accession>A0A3N6PF81</accession>
<dbReference type="Gene3D" id="3.20.20.70">
    <property type="entry name" value="Aldolase class I"/>
    <property type="match status" value="1"/>
</dbReference>
<keyword evidence="4" id="KW-0411">Iron-sulfur</keyword>
<evidence type="ECO:0000256" key="2">
    <source>
        <dbReference type="ARBA" id="ARBA00022723"/>
    </source>
</evidence>
<dbReference type="GO" id="GO:0003824">
    <property type="term" value="F:catalytic activity"/>
    <property type="evidence" value="ECO:0007669"/>
    <property type="project" value="InterPro"/>
</dbReference>
<dbReference type="PANTHER" id="PTHR11228">
    <property type="entry name" value="RADICAL SAM DOMAIN PROTEIN"/>
    <property type="match status" value="1"/>
</dbReference>
<keyword evidence="1" id="KW-0949">S-adenosyl-L-methionine</keyword>
<dbReference type="SUPFAM" id="SSF102114">
    <property type="entry name" value="Radical SAM enzymes"/>
    <property type="match status" value="1"/>
</dbReference>
<reference evidence="7 8" key="1">
    <citation type="journal article" date="2018" name="ACS Chem. Biol.">
        <title>Ketoreductase domain dysfunction expands chemodiversity: malyngamide biosynthesis in the cyanobacterium Okeania hirsuta.</title>
        <authorList>
            <person name="Moss N.A."/>
            <person name="Leao T."/>
            <person name="Rankin M."/>
            <person name="McCullough T.M."/>
            <person name="Qu P."/>
            <person name="Korobeynikov A."/>
            <person name="Smith J.L."/>
            <person name="Gerwick L."/>
            <person name="Gerwick W.H."/>
        </authorList>
    </citation>
    <scope>NUCLEOTIDE SEQUENCE [LARGE SCALE GENOMIC DNA]</scope>
    <source>
        <strain evidence="7 8">PAB10Feb10-1</strain>
    </source>
</reference>
<protein>
    <submittedName>
        <fullName evidence="7">Radical SAM protein</fullName>
    </submittedName>
</protein>
<evidence type="ECO:0000259" key="6">
    <source>
        <dbReference type="PROSITE" id="PS51918"/>
    </source>
</evidence>
<dbReference type="SFLD" id="SFLDG01067">
    <property type="entry name" value="SPASM/twitch_domain_containing"/>
    <property type="match status" value="1"/>
</dbReference>
<dbReference type="PROSITE" id="PS51918">
    <property type="entry name" value="RADICAL_SAM"/>
    <property type="match status" value="1"/>
</dbReference>
<dbReference type="InterPro" id="IPR006638">
    <property type="entry name" value="Elp3/MiaA/NifB-like_rSAM"/>
</dbReference>
<feature type="domain" description="Radical SAM core" evidence="6">
    <location>
        <begin position="41"/>
        <end position="262"/>
    </location>
</feature>
<gene>
    <name evidence="7" type="ORF">D5R40_19775</name>
</gene>
<dbReference type="GO" id="GO:0051536">
    <property type="term" value="F:iron-sulfur cluster binding"/>
    <property type="evidence" value="ECO:0007669"/>
    <property type="project" value="UniProtKB-KW"/>
</dbReference>
<dbReference type="EMBL" id="RCBY01000123">
    <property type="protein sequence ID" value="RQH35613.1"/>
    <property type="molecule type" value="Genomic_DNA"/>
</dbReference>
<evidence type="ECO:0000256" key="5">
    <source>
        <dbReference type="SAM" id="MobiDB-lite"/>
    </source>
</evidence>
<dbReference type="GO" id="GO:0046872">
    <property type="term" value="F:metal ion binding"/>
    <property type="evidence" value="ECO:0007669"/>
    <property type="project" value="UniProtKB-KW"/>
</dbReference>
<dbReference type="SFLD" id="SFLDS00029">
    <property type="entry name" value="Radical_SAM"/>
    <property type="match status" value="1"/>
</dbReference>
<dbReference type="RefSeq" id="WP_124143434.1">
    <property type="nucleotide sequence ID" value="NZ_CAWOKI010000343.1"/>
</dbReference>
<dbReference type="OrthoDB" id="7021155at2"/>
<dbReference type="Proteomes" id="UP000269154">
    <property type="component" value="Unassembled WGS sequence"/>
</dbReference>
<keyword evidence="3" id="KW-0408">Iron</keyword>
<comment type="caution">
    <text evidence="7">The sequence shown here is derived from an EMBL/GenBank/DDBJ whole genome shotgun (WGS) entry which is preliminary data.</text>
</comment>
<dbReference type="InterPro" id="IPR058240">
    <property type="entry name" value="rSAM_sf"/>
</dbReference>
<organism evidence="7 8">
    <name type="scientific">Okeania hirsuta</name>
    <dbReference type="NCBI Taxonomy" id="1458930"/>
    <lineage>
        <taxon>Bacteria</taxon>
        <taxon>Bacillati</taxon>
        <taxon>Cyanobacteriota</taxon>
        <taxon>Cyanophyceae</taxon>
        <taxon>Oscillatoriophycideae</taxon>
        <taxon>Oscillatoriales</taxon>
        <taxon>Microcoleaceae</taxon>
        <taxon>Okeania</taxon>
    </lineage>
</organism>
<feature type="region of interest" description="Disordered" evidence="5">
    <location>
        <begin position="1"/>
        <end position="20"/>
    </location>
</feature>
<evidence type="ECO:0000313" key="7">
    <source>
        <dbReference type="EMBL" id="RQH35613.1"/>
    </source>
</evidence>
<dbReference type="Pfam" id="PF04055">
    <property type="entry name" value="Radical_SAM"/>
    <property type="match status" value="1"/>
</dbReference>
<name>A0A3N6PF81_9CYAN</name>
<evidence type="ECO:0000256" key="4">
    <source>
        <dbReference type="ARBA" id="ARBA00023014"/>
    </source>
</evidence>
<sequence>MKTNIHNTPENSSTKLTANQKHRGMSTTTSIIDTLQLVFQAGGPGFCQFAINNVCNANCGFCNFARDTFPKEQTQFVGLDEGLDSINILFREGIRYLVFTGGEPTLNPNLIKFVDHAAELGIKCMVVTNGGLLTPSKIHELADAGLSSLIISVDAATEEIHEKNRGLPGVCNKIKEANQVLKDIGMYSTASVTMSHLVDYDALPDFLTSLGFESVVFSYPLTKLDSNFLGFSDAGLVTHTNESLWQAYEKVKQLKKKFRVVNPTLSLEEMQRFVQDEEQRYPCLAGYRFFFLDWDLNLWRCHFWHEPMCSIYEFDSSKLVRDGCTKCMINCYRDSSLMQNIAVSMQDAYQSIKKGKLLDTAKALIRKGNVDSLRAVMEELPWIMRF</sequence>
<dbReference type="SMART" id="SM00729">
    <property type="entry name" value="Elp3"/>
    <property type="match status" value="1"/>
</dbReference>
<evidence type="ECO:0000256" key="3">
    <source>
        <dbReference type="ARBA" id="ARBA00023004"/>
    </source>
</evidence>
<dbReference type="AlphaFoldDB" id="A0A3N6PF81"/>
<dbReference type="InterPro" id="IPR007197">
    <property type="entry name" value="rSAM"/>
</dbReference>
<dbReference type="PANTHER" id="PTHR11228:SF7">
    <property type="entry name" value="PQQA PEPTIDE CYCLASE"/>
    <property type="match status" value="1"/>
</dbReference>
<evidence type="ECO:0000256" key="1">
    <source>
        <dbReference type="ARBA" id="ARBA00022691"/>
    </source>
</evidence>
<dbReference type="InterPro" id="IPR013785">
    <property type="entry name" value="Aldolase_TIM"/>
</dbReference>
<dbReference type="CDD" id="cd01335">
    <property type="entry name" value="Radical_SAM"/>
    <property type="match status" value="1"/>
</dbReference>
<evidence type="ECO:0000313" key="8">
    <source>
        <dbReference type="Proteomes" id="UP000269154"/>
    </source>
</evidence>
<keyword evidence="8" id="KW-1185">Reference proteome</keyword>